<dbReference type="InterPro" id="IPR000198">
    <property type="entry name" value="RhoGAP_dom"/>
</dbReference>
<name>A0A9W9XP48_9EURO</name>
<feature type="compositionally biased region" description="Basic and acidic residues" evidence="2">
    <location>
        <begin position="129"/>
        <end position="152"/>
    </location>
</feature>
<dbReference type="InterPro" id="IPR008936">
    <property type="entry name" value="Rho_GTPase_activation_prot"/>
</dbReference>
<feature type="compositionally biased region" description="Polar residues" evidence="2">
    <location>
        <begin position="172"/>
        <end position="181"/>
    </location>
</feature>
<proteinExistence type="predicted"/>
<dbReference type="AlphaFoldDB" id="A0A9W9XP48"/>
<keyword evidence="5" id="KW-1185">Reference proteome</keyword>
<evidence type="ECO:0000313" key="5">
    <source>
        <dbReference type="Proteomes" id="UP001149954"/>
    </source>
</evidence>
<evidence type="ECO:0000313" key="4">
    <source>
        <dbReference type="EMBL" id="KAJ5496589.1"/>
    </source>
</evidence>
<feature type="compositionally biased region" description="Basic and acidic residues" evidence="2">
    <location>
        <begin position="101"/>
        <end position="112"/>
    </location>
</feature>
<organism evidence="4 5">
    <name type="scientific">Penicillium fimorum</name>
    <dbReference type="NCBI Taxonomy" id="1882269"/>
    <lineage>
        <taxon>Eukaryota</taxon>
        <taxon>Fungi</taxon>
        <taxon>Dikarya</taxon>
        <taxon>Ascomycota</taxon>
        <taxon>Pezizomycotina</taxon>
        <taxon>Eurotiomycetes</taxon>
        <taxon>Eurotiomycetidae</taxon>
        <taxon>Eurotiales</taxon>
        <taxon>Aspergillaceae</taxon>
        <taxon>Penicillium</taxon>
    </lineage>
</organism>
<dbReference type="InterPro" id="IPR050729">
    <property type="entry name" value="Rho-GAP"/>
</dbReference>
<feature type="compositionally biased region" description="Polar residues" evidence="2">
    <location>
        <begin position="37"/>
        <end position="54"/>
    </location>
</feature>
<dbReference type="PROSITE" id="PS50238">
    <property type="entry name" value="RHOGAP"/>
    <property type="match status" value="1"/>
</dbReference>
<dbReference type="SUPFAM" id="SSF48350">
    <property type="entry name" value="GTPase activation domain, GAP"/>
    <property type="match status" value="1"/>
</dbReference>
<dbReference type="GO" id="GO:0007165">
    <property type="term" value="P:signal transduction"/>
    <property type="evidence" value="ECO:0007669"/>
    <property type="project" value="InterPro"/>
</dbReference>
<dbReference type="EMBL" id="JAPWDS010000005">
    <property type="protein sequence ID" value="KAJ5496589.1"/>
    <property type="molecule type" value="Genomic_DNA"/>
</dbReference>
<feature type="compositionally biased region" description="Pro residues" evidence="2">
    <location>
        <begin position="656"/>
        <end position="665"/>
    </location>
</feature>
<accession>A0A9W9XP48</accession>
<dbReference type="Gene3D" id="1.10.555.10">
    <property type="entry name" value="Rho GTPase activation protein"/>
    <property type="match status" value="1"/>
</dbReference>
<comment type="caution">
    <text evidence="4">The sequence shown here is derived from an EMBL/GenBank/DDBJ whole genome shotgun (WGS) entry which is preliminary data.</text>
</comment>
<dbReference type="GO" id="GO:0005938">
    <property type="term" value="C:cell cortex"/>
    <property type="evidence" value="ECO:0007669"/>
    <property type="project" value="UniProtKB-ARBA"/>
</dbReference>
<feature type="region of interest" description="Disordered" evidence="2">
    <location>
        <begin position="580"/>
        <end position="665"/>
    </location>
</feature>
<dbReference type="OrthoDB" id="185175at2759"/>
<evidence type="ECO:0000256" key="1">
    <source>
        <dbReference type="ARBA" id="ARBA00022468"/>
    </source>
</evidence>
<feature type="compositionally biased region" description="Polar residues" evidence="2">
    <location>
        <begin position="246"/>
        <end position="255"/>
    </location>
</feature>
<feature type="region of interest" description="Disordered" evidence="2">
    <location>
        <begin position="21"/>
        <end position="277"/>
    </location>
</feature>
<reference evidence="4" key="1">
    <citation type="submission" date="2022-12" db="EMBL/GenBank/DDBJ databases">
        <authorList>
            <person name="Petersen C."/>
        </authorList>
    </citation>
    <scope>NUCLEOTIDE SEQUENCE</scope>
    <source>
        <strain evidence="4">IBT 29495</strain>
    </source>
</reference>
<feature type="compositionally biased region" description="Polar residues" evidence="2">
    <location>
        <begin position="63"/>
        <end position="76"/>
    </location>
</feature>
<evidence type="ECO:0000256" key="2">
    <source>
        <dbReference type="SAM" id="MobiDB-lite"/>
    </source>
</evidence>
<reference evidence="4" key="2">
    <citation type="journal article" date="2023" name="IMA Fungus">
        <title>Comparative genomic study of the Penicillium genus elucidates a diverse pangenome and 15 lateral gene transfer events.</title>
        <authorList>
            <person name="Petersen C."/>
            <person name="Sorensen T."/>
            <person name="Nielsen M.R."/>
            <person name="Sondergaard T.E."/>
            <person name="Sorensen J.L."/>
            <person name="Fitzpatrick D.A."/>
            <person name="Frisvad J.C."/>
            <person name="Nielsen K.L."/>
        </authorList>
    </citation>
    <scope>NUCLEOTIDE SEQUENCE</scope>
    <source>
        <strain evidence="4">IBT 29495</strain>
    </source>
</reference>
<dbReference type="PANTHER" id="PTHR23176">
    <property type="entry name" value="RHO/RAC/CDC GTPASE-ACTIVATING PROTEIN"/>
    <property type="match status" value="1"/>
</dbReference>
<dbReference type="Pfam" id="PF00620">
    <property type="entry name" value="RhoGAP"/>
    <property type="match status" value="1"/>
</dbReference>
<feature type="compositionally biased region" description="Low complexity" evidence="2">
    <location>
        <begin position="620"/>
        <end position="632"/>
    </location>
</feature>
<dbReference type="PANTHER" id="PTHR23176:SF125">
    <property type="entry name" value="GTPASE ACTIVATOR (BEM2), PUTATIVE (AFU_ORTHOLOGUE AFUA_7G04450)-RELATED"/>
    <property type="match status" value="1"/>
</dbReference>
<dbReference type="CDD" id="cd00159">
    <property type="entry name" value="RhoGAP"/>
    <property type="match status" value="1"/>
</dbReference>
<protein>
    <submittedName>
        <fullName evidence="4">Rho GTPase activation protein</fullName>
    </submittedName>
</protein>
<feature type="domain" description="Rho-GAP" evidence="3">
    <location>
        <begin position="372"/>
        <end position="589"/>
    </location>
</feature>
<dbReference type="SMART" id="SM00324">
    <property type="entry name" value="RhoGAP"/>
    <property type="match status" value="1"/>
</dbReference>
<keyword evidence="1" id="KW-0343">GTPase activation</keyword>
<dbReference type="GO" id="GO:0005096">
    <property type="term" value="F:GTPase activator activity"/>
    <property type="evidence" value="ECO:0007669"/>
    <property type="project" value="UniProtKB-KW"/>
</dbReference>
<dbReference type="Proteomes" id="UP001149954">
    <property type="component" value="Unassembled WGS sequence"/>
</dbReference>
<gene>
    <name evidence="4" type="ORF">N7463_008576</name>
</gene>
<evidence type="ECO:0000259" key="3">
    <source>
        <dbReference type="PROSITE" id="PS50238"/>
    </source>
</evidence>
<sequence>MPNRTSTVPNLDFSTFKIDLRKEKVSSPLTPGDHSSDGQTPLTPRSPKSASSSPLFKGATIRPVTQDSDKATSPTLPLSPGAGPSEPTTPGITAIPQHFPSPKDSRHTRDASKSFFGNLKAPKSSHKSQRSDSSENSTEHPKSRGSSRERKSSMNSKPYGSTPDLPGALSRANGTERTNGLSGHKNGHQTVTRKVDTELESAAPKKNKQRFANLLTRSRSIRVDDSSGPRPPRRRPSTGLAKLEEFSQSATTTANPPRCETARPERPVRGGLQPPERPVDAISLRKERSHGNIVASGSLSQVSGASSTIFSNLKSSGSSTADRIGKAGKGFFGKITRSGSTNEREMITDDSYTCSVINLPLIEQARKTRIAKKLEDCRDKTEFWMPALPYRSIDYLNFKGCEEEGLYRVPGSGREVKHWQRRFDTELDIDLFEIPDLYDINTVGSLFKAWLRELPDELFPKATQTMIATKCEGATTAPQLLKDELSKLPPYHYYLLFAITCHLNLLHSYVDQNKMDYRNLCICFQPCMKIDAFCFQFLVCDWKNCWQGCWTEKEYLEIEKKMDERDLRVSAEAAAKAKEYTSASHERAISSSSSSAGEESRQPSRQPSREPSRDPPRPATSPRPATARPATARTRKAPPKNIETAHSRSISQLPELGPPLSPIKI</sequence>
<feature type="compositionally biased region" description="Basic and acidic residues" evidence="2">
    <location>
        <begin position="598"/>
        <end position="616"/>
    </location>
</feature>